<organism evidence="2 3">
    <name type="scientific">Barrientosiimonas humi</name>
    <dbReference type="NCBI Taxonomy" id="999931"/>
    <lineage>
        <taxon>Bacteria</taxon>
        <taxon>Bacillati</taxon>
        <taxon>Actinomycetota</taxon>
        <taxon>Actinomycetes</taxon>
        <taxon>Micrococcales</taxon>
        <taxon>Dermacoccaceae</taxon>
        <taxon>Barrientosiimonas</taxon>
    </lineage>
</organism>
<comment type="caution">
    <text evidence="2">The sequence shown here is derived from an EMBL/GenBank/DDBJ whole genome shotgun (WGS) entry which is preliminary data.</text>
</comment>
<dbReference type="Proteomes" id="UP000318336">
    <property type="component" value="Unassembled WGS sequence"/>
</dbReference>
<evidence type="ECO:0000256" key="1">
    <source>
        <dbReference type="SAM" id="MobiDB-lite"/>
    </source>
</evidence>
<name>A0A542XFL3_9MICO</name>
<evidence type="ECO:0000313" key="2">
    <source>
        <dbReference type="EMBL" id="TQL34614.1"/>
    </source>
</evidence>
<accession>A0A542XFL3</accession>
<dbReference type="EMBL" id="VFOK01000001">
    <property type="protein sequence ID" value="TQL34614.1"/>
    <property type="molecule type" value="Genomic_DNA"/>
</dbReference>
<dbReference type="AlphaFoldDB" id="A0A542XFL3"/>
<proteinExistence type="predicted"/>
<sequence>MSALLAVLLLVGLVALLERTHRRAHALDHAPGRPESADDARAGAELAGVPGPVASRGSTSRGSTSRRGASRRRGAWRPGATARRPGAAA</sequence>
<feature type="compositionally biased region" description="Basic and acidic residues" evidence="1">
    <location>
        <begin position="25"/>
        <end position="42"/>
    </location>
</feature>
<feature type="region of interest" description="Disordered" evidence="1">
    <location>
        <begin position="24"/>
        <end position="89"/>
    </location>
</feature>
<protein>
    <submittedName>
        <fullName evidence="2">Uncharacterized protein</fullName>
    </submittedName>
</protein>
<reference evidence="2 3" key="1">
    <citation type="submission" date="2019-06" db="EMBL/GenBank/DDBJ databases">
        <title>Sequencing the genomes of 1000 actinobacteria strains.</title>
        <authorList>
            <person name="Klenk H.-P."/>
        </authorList>
    </citation>
    <scope>NUCLEOTIDE SEQUENCE [LARGE SCALE GENOMIC DNA]</scope>
    <source>
        <strain evidence="2 3">DSM 24617</strain>
    </source>
</reference>
<feature type="compositionally biased region" description="Low complexity" evidence="1">
    <location>
        <begin position="76"/>
        <end position="89"/>
    </location>
</feature>
<feature type="compositionally biased region" description="Low complexity" evidence="1">
    <location>
        <begin position="54"/>
        <end position="67"/>
    </location>
</feature>
<keyword evidence="3" id="KW-1185">Reference proteome</keyword>
<gene>
    <name evidence="2" type="ORF">FB554_2790</name>
</gene>
<evidence type="ECO:0000313" key="3">
    <source>
        <dbReference type="Proteomes" id="UP000318336"/>
    </source>
</evidence>